<sequence>MTDRDTSSETQRTDDAPPRRDPTLPAELRSAETKLVYLYVRQTGGCTPAELCESLQLTKLSVLPLLRSLRERELVRREADRYVPDD</sequence>
<dbReference type="RefSeq" id="WP_310929124.1">
    <property type="nucleotide sequence ID" value="NZ_JAMQOQ010000003.1"/>
</dbReference>
<keyword evidence="3" id="KW-1185">Reference proteome</keyword>
<reference evidence="2 3" key="1">
    <citation type="submission" date="2022-06" db="EMBL/GenBank/DDBJ databases">
        <title>Halogeometricum sp. a new haloarchaeum isolate from saline soil.</title>
        <authorList>
            <person name="Strakova D."/>
            <person name="Galisteo C."/>
            <person name="Sanchez-Porro C."/>
            <person name="Ventosa A."/>
        </authorList>
    </citation>
    <scope>NUCLEOTIDE SEQUENCE [LARGE SCALE GENOMIC DNA]</scope>
    <source>
        <strain evidence="3">S3BR25-2</strain>
    </source>
</reference>
<dbReference type="InterPro" id="IPR036388">
    <property type="entry name" value="WH-like_DNA-bd_sf"/>
</dbReference>
<dbReference type="InterPro" id="IPR036390">
    <property type="entry name" value="WH_DNA-bd_sf"/>
</dbReference>
<protein>
    <submittedName>
        <fullName evidence="2">TrmB family transcriptional regulator</fullName>
    </submittedName>
</protein>
<gene>
    <name evidence="2" type="ORF">NDI79_13825</name>
</gene>
<feature type="region of interest" description="Disordered" evidence="1">
    <location>
        <begin position="1"/>
        <end position="27"/>
    </location>
</feature>
<dbReference type="SUPFAM" id="SSF46785">
    <property type="entry name" value="Winged helix' DNA-binding domain"/>
    <property type="match status" value="1"/>
</dbReference>
<feature type="compositionally biased region" description="Basic and acidic residues" evidence="1">
    <location>
        <begin position="1"/>
        <end position="22"/>
    </location>
</feature>
<evidence type="ECO:0000313" key="3">
    <source>
        <dbReference type="Proteomes" id="UP001254813"/>
    </source>
</evidence>
<dbReference type="EMBL" id="JAMQOQ010000003">
    <property type="protein sequence ID" value="MDS0295254.1"/>
    <property type="molecule type" value="Genomic_DNA"/>
</dbReference>
<name>A0ABU2G4W0_9EURY</name>
<accession>A0ABU2G4W0</accession>
<evidence type="ECO:0000313" key="2">
    <source>
        <dbReference type="EMBL" id="MDS0295254.1"/>
    </source>
</evidence>
<dbReference type="Proteomes" id="UP001254813">
    <property type="component" value="Unassembled WGS sequence"/>
</dbReference>
<dbReference type="Gene3D" id="1.10.10.10">
    <property type="entry name" value="Winged helix-like DNA-binding domain superfamily/Winged helix DNA-binding domain"/>
    <property type="match status" value="1"/>
</dbReference>
<proteinExistence type="predicted"/>
<organism evidence="2 3">
    <name type="scientific">Halogeometricum luteum</name>
    <dbReference type="NCBI Taxonomy" id="2950537"/>
    <lineage>
        <taxon>Archaea</taxon>
        <taxon>Methanobacteriati</taxon>
        <taxon>Methanobacteriota</taxon>
        <taxon>Stenosarchaea group</taxon>
        <taxon>Halobacteria</taxon>
        <taxon>Halobacteriales</taxon>
        <taxon>Haloferacaceae</taxon>
        <taxon>Halogeometricum</taxon>
    </lineage>
</organism>
<comment type="caution">
    <text evidence="2">The sequence shown here is derived from an EMBL/GenBank/DDBJ whole genome shotgun (WGS) entry which is preliminary data.</text>
</comment>
<evidence type="ECO:0000256" key="1">
    <source>
        <dbReference type="SAM" id="MobiDB-lite"/>
    </source>
</evidence>